<reference evidence="2" key="1">
    <citation type="journal article" date="2022" name="Mol. Ecol. Resour.">
        <title>The genomes of chicory, endive, great burdock and yacon provide insights into Asteraceae palaeo-polyploidization history and plant inulin production.</title>
        <authorList>
            <person name="Fan W."/>
            <person name="Wang S."/>
            <person name="Wang H."/>
            <person name="Wang A."/>
            <person name="Jiang F."/>
            <person name="Liu H."/>
            <person name="Zhao H."/>
            <person name="Xu D."/>
            <person name="Zhang Y."/>
        </authorList>
    </citation>
    <scope>NUCLEOTIDE SEQUENCE [LARGE SCALE GENOMIC DNA]</scope>
    <source>
        <strain evidence="2">cv. Yunnan</strain>
    </source>
</reference>
<gene>
    <name evidence="1" type="ORF">L1987_40366</name>
</gene>
<dbReference type="Proteomes" id="UP001056120">
    <property type="component" value="Linkage Group LG13"/>
</dbReference>
<reference evidence="1 2" key="2">
    <citation type="journal article" date="2022" name="Mol. Ecol. Resour.">
        <title>The genomes of chicory, endive, great burdock and yacon provide insights into Asteraceae paleo-polyploidization history and plant inulin production.</title>
        <authorList>
            <person name="Fan W."/>
            <person name="Wang S."/>
            <person name="Wang H."/>
            <person name="Wang A."/>
            <person name="Jiang F."/>
            <person name="Liu H."/>
            <person name="Zhao H."/>
            <person name="Xu D."/>
            <person name="Zhang Y."/>
        </authorList>
    </citation>
    <scope>NUCLEOTIDE SEQUENCE [LARGE SCALE GENOMIC DNA]</scope>
    <source>
        <strain evidence="2">cv. Yunnan</strain>
        <tissue evidence="1">Leaves</tissue>
    </source>
</reference>
<sequence length="209" mass="23405">MSEAVNYQRIINFLHRSRLRLALSSNPYITTVNNTEVVISVDTIRTALGLGGKNDEPLSLPSILIMGCFQRMGYRGRANDTHARKEGLVGQWRSRVFYVSKVYTNNTQSSDSKSTSTSSKVFSHTDDKKNIHRLQQCQTTESYIDSCSYTLIRNLGLNIDDLNEEVHVQSPAQGEKGHVEDISTSSSDVTANDETDSEATKDFSSDHYE</sequence>
<proteinExistence type="predicted"/>
<comment type="caution">
    <text evidence="1">The sequence shown here is derived from an EMBL/GenBank/DDBJ whole genome shotgun (WGS) entry which is preliminary data.</text>
</comment>
<name>A0ACB9GTU1_9ASTR</name>
<evidence type="ECO:0000313" key="1">
    <source>
        <dbReference type="EMBL" id="KAI3786583.1"/>
    </source>
</evidence>
<keyword evidence="2" id="KW-1185">Reference proteome</keyword>
<dbReference type="EMBL" id="CM042030">
    <property type="protein sequence ID" value="KAI3786583.1"/>
    <property type="molecule type" value="Genomic_DNA"/>
</dbReference>
<accession>A0ACB9GTU1</accession>
<protein>
    <submittedName>
        <fullName evidence="1">Uncharacterized protein</fullName>
    </submittedName>
</protein>
<organism evidence="1 2">
    <name type="scientific">Smallanthus sonchifolius</name>
    <dbReference type="NCBI Taxonomy" id="185202"/>
    <lineage>
        <taxon>Eukaryota</taxon>
        <taxon>Viridiplantae</taxon>
        <taxon>Streptophyta</taxon>
        <taxon>Embryophyta</taxon>
        <taxon>Tracheophyta</taxon>
        <taxon>Spermatophyta</taxon>
        <taxon>Magnoliopsida</taxon>
        <taxon>eudicotyledons</taxon>
        <taxon>Gunneridae</taxon>
        <taxon>Pentapetalae</taxon>
        <taxon>asterids</taxon>
        <taxon>campanulids</taxon>
        <taxon>Asterales</taxon>
        <taxon>Asteraceae</taxon>
        <taxon>Asteroideae</taxon>
        <taxon>Heliantheae alliance</taxon>
        <taxon>Millerieae</taxon>
        <taxon>Smallanthus</taxon>
    </lineage>
</organism>
<evidence type="ECO:0000313" key="2">
    <source>
        <dbReference type="Proteomes" id="UP001056120"/>
    </source>
</evidence>